<dbReference type="SUPFAM" id="SSF54849">
    <property type="entry name" value="GroEL-intermediate domain like"/>
    <property type="match status" value="1"/>
</dbReference>
<keyword evidence="1" id="KW-0547">Nucleotide-binding</keyword>
<evidence type="ECO:0000256" key="3">
    <source>
        <dbReference type="ARBA" id="ARBA00023186"/>
    </source>
</evidence>
<evidence type="ECO:0000256" key="2">
    <source>
        <dbReference type="ARBA" id="ARBA00022840"/>
    </source>
</evidence>
<evidence type="ECO:0000313" key="4">
    <source>
        <dbReference type="EMBL" id="PNX95320.1"/>
    </source>
</evidence>
<dbReference type="GO" id="GO:0005524">
    <property type="term" value="F:ATP binding"/>
    <property type="evidence" value="ECO:0007669"/>
    <property type="project" value="UniProtKB-KW"/>
</dbReference>
<gene>
    <name evidence="4" type="ORF">L195_g018510</name>
</gene>
<dbReference type="EMBL" id="ASHM01013346">
    <property type="protein sequence ID" value="PNX95320.1"/>
    <property type="molecule type" value="Genomic_DNA"/>
</dbReference>
<dbReference type="InterPro" id="IPR002423">
    <property type="entry name" value="Cpn60/GroEL/TCP-1"/>
</dbReference>
<dbReference type="InterPro" id="IPR017998">
    <property type="entry name" value="Chaperone_TCP-1"/>
</dbReference>
<dbReference type="PANTHER" id="PTHR11353">
    <property type="entry name" value="CHAPERONIN"/>
    <property type="match status" value="1"/>
</dbReference>
<keyword evidence="2" id="KW-0067">ATP-binding</keyword>
<sequence length="271" mass="31539">MHSRVLVDGFEIVKRATIQFLEKFKTPVVMGDESDREFLRMVARTTVRTKLYESLADQLTDIVVNAVLCIRKPEEAIDLLMVEIMHIRHKFDVYTCLFKIMTRDTNTNILSIGQPCWHDNCPSESKEEKHGMIGFGLRRRGCPNDHTITQIKDAFRDGLKGSQEYLRRRICCLVLLQKKKKHECQQKEKLRFNVIPFIINLTPSNQHNPLSITTIKQNKIPLRNHLHKPFLHCRENSRRFVHRCHTTRHRTSPQTQLSVPGSGVQVLPLGQ</sequence>
<accession>A0A2K3MWY6</accession>
<dbReference type="GO" id="GO:0140662">
    <property type="term" value="F:ATP-dependent protein folding chaperone"/>
    <property type="evidence" value="ECO:0007669"/>
    <property type="project" value="InterPro"/>
</dbReference>
<organism evidence="4 5">
    <name type="scientific">Trifolium pratense</name>
    <name type="common">Red clover</name>
    <dbReference type="NCBI Taxonomy" id="57577"/>
    <lineage>
        <taxon>Eukaryota</taxon>
        <taxon>Viridiplantae</taxon>
        <taxon>Streptophyta</taxon>
        <taxon>Embryophyta</taxon>
        <taxon>Tracheophyta</taxon>
        <taxon>Spermatophyta</taxon>
        <taxon>Magnoliopsida</taxon>
        <taxon>eudicotyledons</taxon>
        <taxon>Gunneridae</taxon>
        <taxon>Pentapetalae</taxon>
        <taxon>rosids</taxon>
        <taxon>fabids</taxon>
        <taxon>Fabales</taxon>
        <taxon>Fabaceae</taxon>
        <taxon>Papilionoideae</taxon>
        <taxon>50 kb inversion clade</taxon>
        <taxon>NPAAA clade</taxon>
        <taxon>Hologalegina</taxon>
        <taxon>IRL clade</taxon>
        <taxon>Trifolieae</taxon>
        <taxon>Trifolium</taxon>
    </lineage>
</organism>
<dbReference type="Proteomes" id="UP000236291">
    <property type="component" value="Unassembled WGS sequence"/>
</dbReference>
<name>A0A2K3MWY6_TRIPR</name>
<keyword evidence="3" id="KW-0143">Chaperone</keyword>
<dbReference type="Gene3D" id="3.30.260.10">
    <property type="entry name" value="TCP-1-like chaperonin intermediate domain"/>
    <property type="match status" value="1"/>
</dbReference>
<protein>
    <submittedName>
        <fullName evidence="4">T-complex protein 1 subunit zeta-like protein</fullName>
    </submittedName>
</protein>
<reference evidence="4 5" key="1">
    <citation type="journal article" date="2014" name="Am. J. Bot.">
        <title>Genome assembly and annotation for red clover (Trifolium pratense; Fabaceae).</title>
        <authorList>
            <person name="Istvanek J."/>
            <person name="Jaros M."/>
            <person name="Krenek A."/>
            <person name="Repkova J."/>
        </authorList>
    </citation>
    <scope>NUCLEOTIDE SEQUENCE [LARGE SCALE GENOMIC DNA]</scope>
    <source>
        <strain evidence="5">cv. Tatra</strain>
        <tissue evidence="4">Young leaves</tissue>
    </source>
</reference>
<dbReference type="Pfam" id="PF00118">
    <property type="entry name" value="Cpn60_TCP1"/>
    <property type="match status" value="1"/>
</dbReference>
<comment type="caution">
    <text evidence="4">The sequence shown here is derived from an EMBL/GenBank/DDBJ whole genome shotgun (WGS) entry which is preliminary data.</text>
</comment>
<dbReference type="InterPro" id="IPR027410">
    <property type="entry name" value="TCP-1-like_intermed_sf"/>
</dbReference>
<dbReference type="STRING" id="57577.A0A2K3MWY6"/>
<evidence type="ECO:0000256" key="1">
    <source>
        <dbReference type="ARBA" id="ARBA00022741"/>
    </source>
</evidence>
<dbReference type="AlphaFoldDB" id="A0A2K3MWY6"/>
<reference evidence="4 5" key="2">
    <citation type="journal article" date="2017" name="Front. Plant Sci.">
        <title>Gene Classification and Mining of Molecular Markers Useful in Red Clover (Trifolium pratense) Breeding.</title>
        <authorList>
            <person name="Istvanek J."/>
            <person name="Dluhosova J."/>
            <person name="Dluhos P."/>
            <person name="Patkova L."/>
            <person name="Nedelnik J."/>
            <person name="Repkova J."/>
        </authorList>
    </citation>
    <scope>NUCLEOTIDE SEQUENCE [LARGE SCALE GENOMIC DNA]</scope>
    <source>
        <strain evidence="5">cv. Tatra</strain>
        <tissue evidence="4">Young leaves</tissue>
    </source>
</reference>
<evidence type="ECO:0000313" key="5">
    <source>
        <dbReference type="Proteomes" id="UP000236291"/>
    </source>
</evidence>
<proteinExistence type="predicted"/>